<sequence length="110" mass="12204">MGVGVSMTIREAVEQEFVDASIARIGKEALYLYTPLCGTCKLGETMLDIVLQSGGSMMPVSKLNINFAPRLRNDWQITSVPCLVLLEHGKPVAKEYALRSVVDLHQWLQI</sequence>
<dbReference type="InterPro" id="IPR013766">
    <property type="entry name" value="Thioredoxin_domain"/>
</dbReference>
<name>A0ABQ4MR37_9BACL</name>
<reference evidence="2 3" key="1">
    <citation type="submission" date="2021-03" db="EMBL/GenBank/DDBJ databases">
        <title>Antimicrobial resistance genes in bacteria isolated from Japanese honey, and their potential for conferring macrolide and lincosamide resistance in the American foulbrood pathogen Paenibacillus larvae.</title>
        <authorList>
            <person name="Okamoto M."/>
            <person name="Kumagai M."/>
            <person name="Kanamori H."/>
            <person name="Takamatsu D."/>
        </authorList>
    </citation>
    <scope>NUCLEOTIDE SEQUENCE [LARGE SCALE GENOMIC DNA]</scope>
    <source>
        <strain evidence="2 3">J15TS10</strain>
    </source>
</reference>
<accession>A0ABQ4MR37</accession>
<dbReference type="EMBL" id="BOSM01000003">
    <property type="protein sequence ID" value="GIP58458.1"/>
    <property type="molecule type" value="Genomic_DNA"/>
</dbReference>
<dbReference type="Gene3D" id="3.40.30.10">
    <property type="entry name" value="Glutaredoxin"/>
    <property type="match status" value="1"/>
</dbReference>
<feature type="domain" description="Thioredoxin" evidence="1">
    <location>
        <begin position="30"/>
        <end position="108"/>
    </location>
</feature>
<comment type="caution">
    <text evidence="2">The sequence shown here is derived from an EMBL/GenBank/DDBJ whole genome shotgun (WGS) entry which is preliminary data.</text>
</comment>
<dbReference type="CDD" id="cd02947">
    <property type="entry name" value="TRX_family"/>
    <property type="match status" value="1"/>
</dbReference>
<dbReference type="InterPro" id="IPR036249">
    <property type="entry name" value="Thioredoxin-like_sf"/>
</dbReference>
<dbReference type="Pfam" id="PF00085">
    <property type="entry name" value="Thioredoxin"/>
    <property type="match status" value="1"/>
</dbReference>
<proteinExistence type="predicted"/>
<gene>
    <name evidence="2" type="ORF">J15TS10_22720</name>
</gene>
<evidence type="ECO:0000313" key="2">
    <source>
        <dbReference type="EMBL" id="GIP58458.1"/>
    </source>
</evidence>
<dbReference type="Proteomes" id="UP000681290">
    <property type="component" value="Unassembled WGS sequence"/>
</dbReference>
<protein>
    <submittedName>
        <fullName evidence="2">Thiol reductase thioredoxin</fullName>
    </submittedName>
</protein>
<evidence type="ECO:0000313" key="3">
    <source>
        <dbReference type="Proteomes" id="UP000681290"/>
    </source>
</evidence>
<organism evidence="2 3">
    <name type="scientific">Paenibacillus woosongensis</name>
    <dbReference type="NCBI Taxonomy" id="307580"/>
    <lineage>
        <taxon>Bacteria</taxon>
        <taxon>Bacillati</taxon>
        <taxon>Bacillota</taxon>
        <taxon>Bacilli</taxon>
        <taxon>Bacillales</taxon>
        <taxon>Paenibacillaceae</taxon>
        <taxon>Paenibacillus</taxon>
    </lineage>
</organism>
<keyword evidence="3" id="KW-1185">Reference proteome</keyword>
<evidence type="ECO:0000259" key="1">
    <source>
        <dbReference type="Pfam" id="PF00085"/>
    </source>
</evidence>
<dbReference type="SUPFAM" id="SSF52833">
    <property type="entry name" value="Thioredoxin-like"/>
    <property type="match status" value="1"/>
</dbReference>